<comment type="function">
    <text evidence="1">Involved in sporophytic self-incompatibility system (the inability of flowering plants to achieve self-fertilization).</text>
</comment>
<proteinExistence type="predicted"/>
<evidence type="ECO:0000256" key="2">
    <source>
        <dbReference type="ARBA" id="ARBA00022729"/>
    </source>
</evidence>
<dbReference type="Pfam" id="PF00954">
    <property type="entry name" value="S_locus_glycop"/>
    <property type="match status" value="1"/>
</dbReference>
<dbReference type="EMBL" id="JAJJMB010001902">
    <property type="protein sequence ID" value="KAI3954604.1"/>
    <property type="molecule type" value="Genomic_DNA"/>
</dbReference>
<organism evidence="8 9">
    <name type="scientific">Papaver atlanticum</name>
    <dbReference type="NCBI Taxonomy" id="357466"/>
    <lineage>
        <taxon>Eukaryota</taxon>
        <taxon>Viridiplantae</taxon>
        <taxon>Streptophyta</taxon>
        <taxon>Embryophyta</taxon>
        <taxon>Tracheophyta</taxon>
        <taxon>Spermatophyta</taxon>
        <taxon>Magnoliopsida</taxon>
        <taxon>Ranunculales</taxon>
        <taxon>Papaveraceae</taxon>
        <taxon>Papaveroideae</taxon>
        <taxon>Papaver</taxon>
    </lineage>
</organism>
<feature type="domain" description="Bulb-type lectin" evidence="6">
    <location>
        <begin position="32"/>
        <end position="157"/>
    </location>
</feature>
<dbReference type="PANTHER" id="PTHR32444">
    <property type="entry name" value="BULB-TYPE LECTIN DOMAIN-CONTAINING PROTEIN"/>
    <property type="match status" value="1"/>
</dbReference>
<dbReference type="Pfam" id="PF08276">
    <property type="entry name" value="PAN_2"/>
    <property type="match status" value="1"/>
</dbReference>
<evidence type="ECO:0000256" key="5">
    <source>
        <dbReference type="SAM" id="SignalP"/>
    </source>
</evidence>
<dbReference type="PROSITE" id="PS50927">
    <property type="entry name" value="BULB_LECTIN"/>
    <property type="match status" value="1"/>
</dbReference>
<evidence type="ECO:0000256" key="3">
    <source>
        <dbReference type="ARBA" id="ARBA00023157"/>
    </source>
</evidence>
<feature type="region of interest" description="Disordered" evidence="4">
    <location>
        <begin position="432"/>
        <end position="460"/>
    </location>
</feature>
<accession>A0AAD4TFE5</accession>
<dbReference type="PANTHER" id="PTHR32444:SF247">
    <property type="entry name" value="OS01G0958200 PROTEIN"/>
    <property type="match status" value="1"/>
</dbReference>
<feature type="domain" description="Apple" evidence="7">
    <location>
        <begin position="351"/>
        <end position="426"/>
    </location>
</feature>
<evidence type="ECO:0000313" key="9">
    <source>
        <dbReference type="Proteomes" id="UP001202328"/>
    </source>
</evidence>
<evidence type="ECO:0000256" key="1">
    <source>
        <dbReference type="ARBA" id="ARBA00003061"/>
    </source>
</evidence>
<dbReference type="InterPro" id="IPR001480">
    <property type="entry name" value="Bulb-type_lectin_dom"/>
</dbReference>
<feature type="signal peptide" evidence="5">
    <location>
        <begin position="1"/>
        <end position="31"/>
    </location>
</feature>
<dbReference type="InterPro" id="IPR035446">
    <property type="entry name" value="SLSG/EP1"/>
</dbReference>
<dbReference type="Proteomes" id="UP001202328">
    <property type="component" value="Unassembled WGS sequence"/>
</dbReference>
<keyword evidence="9" id="KW-1185">Reference proteome</keyword>
<dbReference type="PROSITE" id="PS50948">
    <property type="entry name" value="PAN"/>
    <property type="match status" value="1"/>
</dbReference>
<dbReference type="InterPro" id="IPR000858">
    <property type="entry name" value="S_locus_glycoprot_dom"/>
</dbReference>
<dbReference type="FunFam" id="2.90.10.10:FF:000002">
    <property type="entry name" value="Serine/threonine-protein kinase"/>
    <property type="match status" value="1"/>
</dbReference>
<dbReference type="InterPro" id="IPR036426">
    <property type="entry name" value="Bulb-type_lectin_dom_sf"/>
</dbReference>
<evidence type="ECO:0000259" key="6">
    <source>
        <dbReference type="PROSITE" id="PS50927"/>
    </source>
</evidence>
<name>A0AAD4TFE5_9MAGN</name>
<protein>
    <submittedName>
        <fullName evidence="8">Uncharacterized protein</fullName>
    </submittedName>
</protein>
<evidence type="ECO:0000259" key="7">
    <source>
        <dbReference type="PROSITE" id="PS50948"/>
    </source>
</evidence>
<comment type="caution">
    <text evidence="8">The sequence shown here is derived from an EMBL/GenBank/DDBJ whole genome shotgun (WGS) entry which is preliminary data.</text>
</comment>
<sequence length="460" mass="51442">MDTIKNTSWLFLLSVLVFCCIMCSKLHLTSAADAISLGDSLTGDQTIISKDGNFELGFFKPGKSQNHYIGIWYKKVSLQTVVWVANRDAPILDPSSWKFTLSGGNGNLVLLNSLSRTPIWSTHLDSNTLNTPEVVLGDDGNLVLRDGSNPSVVIWQSFDYPTDTLLPGAKLGFSKITNQIQQLTSWRSREDPAKGPYNWLLGPNRTSQLVIYWNKSEEIWKSGEWNEKSKTFSFLPEMRLNYEFKFNVISNINESYFSYSLNDKSMIARFVMDISGQIKEFTWLESKHEWIALYVQPKRLCDVYSICGPFGNCNQDTWKCECLPGFVPRSLTDWNLQDSTGGCTRKTLLQCENKDGFLSITASKLPDMPRFPPIYGAKDCKSACESSCGCIAYAFVNNGCRYWGEDLINFNQFKPSGGPAILNLKLAATDIPSTPSISSSPTPASTAQGKSYLRSSRQSS</sequence>
<dbReference type="SMART" id="SM00108">
    <property type="entry name" value="B_lectin"/>
    <property type="match status" value="1"/>
</dbReference>
<keyword evidence="3" id="KW-1015">Disulfide bond</keyword>
<gene>
    <name evidence="8" type="ORF">MKW98_019735</name>
</gene>
<dbReference type="AlphaFoldDB" id="A0AAD4TFE5"/>
<feature type="chain" id="PRO_5041931390" evidence="5">
    <location>
        <begin position="32"/>
        <end position="460"/>
    </location>
</feature>
<keyword evidence="2 5" id="KW-0732">Signal</keyword>
<reference evidence="8" key="1">
    <citation type="submission" date="2022-04" db="EMBL/GenBank/DDBJ databases">
        <title>A functionally conserved STORR gene fusion in Papaver species that diverged 16.8 million years ago.</title>
        <authorList>
            <person name="Catania T."/>
        </authorList>
    </citation>
    <scope>NUCLEOTIDE SEQUENCE</scope>
    <source>
        <strain evidence="8">S-188037</strain>
    </source>
</reference>
<evidence type="ECO:0000313" key="8">
    <source>
        <dbReference type="EMBL" id="KAI3954604.1"/>
    </source>
</evidence>
<dbReference type="PIRSF" id="PIRSF002686">
    <property type="entry name" value="SLG"/>
    <property type="match status" value="1"/>
</dbReference>
<dbReference type="Gene3D" id="2.90.10.10">
    <property type="entry name" value="Bulb-type lectin domain"/>
    <property type="match status" value="1"/>
</dbReference>
<dbReference type="GO" id="GO:0048544">
    <property type="term" value="P:recognition of pollen"/>
    <property type="evidence" value="ECO:0007669"/>
    <property type="project" value="InterPro"/>
</dbReference>
<evidence type="ECO:0000256" key="4">
    <source>
        <dbReference type="SAM" id="MobiDB-lite"/>
    </source>
</evidence>
<dbReference type="CDD" id="cd01098">
    <property type="entry name" value="PAN_AP_plant"/>
    <property type="match status" value="1"/>
</dbReference>
<dbReference type="SUPFAM" id="SSF51110">
    <property type="entry name" value="alpha-D-mannose-specific plant lectins"/>
    <property type="match status" value="1"/>
</dbReference>
<dbReference type="InterPro" id="IPR003609">
    <property type="entry name" value="Pan_app"/>
</dbReference>
<dbReference type="CDD" id="cd00028">
    <property type="entry name" value="B_lectin"/>
    <property type="match status" value="1"/>
</dbReference>
<dbReference type="Pfam" id="PF01453">
    <property type="entry name" value="B_lectin"/>
    <property type="match status" value="1"/>
</dbReference>
<feature type="compositionally biased region" description="Low complexity" evidence="4">
    <location>
        <begin position="432"/>
        <end position="447"/>
    </location>
</feature>